<dbReference type="EMBL" id="UINC01212434">
    <property type="protein sequence ID" value="SVE36759.1"/>
    <property type="molecule type" value="Genomic_DNA"/>
</dbReference>
<protein>
    <submittedName>
        <fullName evidence="2">Uncharacterized protein</fullName>
    </submittedName>
</protein>
<dbReference type="AlphaFoldDB" id="A0A383CXM1"/>
<gene>
    <name evidence="2" type="ORF">METZ01_LOCUS489613</name>
</gene>
<reference evidence="2" key="1">
    <citation type="submission" date="2018-05" db="EMBL/GenBank/DDBJ databases">
        <authorList>
            <person name="Lanie J.A."/>
            <person name="Ng W.-L."/>
            <person name="Kazmierczak K.M."/>
            <person name="Andrzejewski T.M."/>
            <person name="Davidsen T.M."/>
            <person name="Wayne K.J."/>
            <person name="Tettelin H."/>
            <person name="Glass J.I."/>
            <person name="Rusch D."/>
            <person name="Podicherti R."/>
            <person name="Tsui H.-C.T."/>
            <person name="Winkler M.E."/>
        </authorList>
    </citation>
    <scope>NUCLEOTIDE SEQUENCE</scope>
</reference>
<keyword evidence="1" id="KW-0472">Membrane</keyword>
<keyword evidence="1" id="KW-0812">Transmembrane</keyword>
<organism evidence="2">
    <name type="scientific">marine metagenome</name>
    <dbReference type="NCBI Taxonomy" id="408172"/>
    <lineage>
        <taxon>unclassified sequences</taxon>
        <taxon>metagenomes</taxon>
        <taxon>ecological metagenomes</taxon>
    </lineage>
</organism>
<name>A0A383CXM1_9ZZZZ</name>
<accession>A0A383CXM1</accession>
<sequence length="37" mass="4193">MPYDNYNTQIFMENRMKPLQTLVALLTISLFALAACG</sequence>
<evidence type="ECO:0000313" key="2">
    <source>
        <dbReference type="EMBL" id="SVE36759.1"/>
    </source>
</evidence>
<feature type="non-terminal residue" evidence="2">
    <location>
        <position position="37"/>
    </location>
</feature>
<keyword evidence="1" id="KW-1133">Transmembrane helix</keyword>
<evidence type="ECO:0000256" key="1">
    <source>
        <dbReference type="SAM" id="Phobius"/>
    </source>
</evidence>
<feature type="transmembrane region" description="Helical" evidence="1">
    <location>
        <begin position="20"/>
        <end position="36"/>
    </location>
</feature>
<proteinExistence type="predicted"/>